<keyword evidence="4" id="KW-0540">Nuclease</keyword>
<dbReference type="CDD" id="cd09280">
    <property type="entry name" value="RNase_HI_eukaryote_like"/>
    <property type="match status" value="1"/>
</dbReference>
<dbReference type="GO" id="GO:0043137">
    <property type="term" value="P:DNA replication, removal of RNA primer"/>
    <property type="evidence" value="ECO:0007669"/>
    <property type="project" value="TreeGrafter"/>
</dbReference>
<dbReference type="InterPro" id="IPR011320">
    <property type="entry name" value="RNase_H1_N"/>
</dbReference>
<dbReference type="GO" id="GO:0046872">
    <property type="term" value="F:metal ion binding"/>
    <property type="evidence" value="ECO:0007669"/>
    <property type="project" value="UniProtKB-KW"/>
</dbReference>
<name>A0AAD9LQI0_9STRA</name>
<dbReference type="GO" id="GO:0004523">
    <property type="term" value="F:RNA-DNA hybrid ribonuclease activity"/>
    <property type="evidence" value="ECO:0007669"/>
    <property type="project" value="UniProtKB-EC"/>
</dbReference>
<dbReference type="Proteomes" id="UP001259832">
    <property type="component" value="Unassembled WGS sequence"/>
</dbReference>
<accession>A0AAD9LQI0</accession>
<evidence type="ECO:0000256" key="3">
    <source>
        <dbReference type="ARBA" id="ARBA00012180"/>
    </source>
</evidence>
<dbReference type="SUPFAM" id="SSF53098">
    <property type="entry name" value="Ribonuclease H-like"/>
    <property type="match status" value="1"/>
</dbReference>
<dbReference type="Gene3D" id="3.40.970.10">
    <property type="entry name" value="Ribonuclease H1, N-terminal domain"/>
    <property type="match status" value="1"/>
</dbReference>
<keyword evidence="6" id="KW-0255">Endonuclease</keyword>
<evidence type="ECO:0000256" key="2">
    <source>
        <dbReference type="ARBA" id="ARBA00005300"/>
    </source>
</evidence>
<protein>
    <recommendedName>
        <fullName evidence="3">ribonuclease H</fullName>
        <ecNumber evidence="3">3.1.26.4</ecNumber>
    </recommendedName>
</protein>
<dbReference type="InterPro" id="IPR036397">
    <property type="entry name" value="RNaseH_sf"/>
</dbReference>
<dbReference type="PANTHER" id="PTHR10642">
    <property type="entry name" value="RIBONUCLEASE H1"/>
    <property type="match status" value="1"/>
</dbReference>
<reference evidence="9" key="1">
    <citation type="submission" date="2023-08" db="EMBL/GenBank/DDBJ databases">
        <title>Reference Genome Resource for the Citrus Pathogen Phytophthora citrophthora.</title>
        <authorList>
            <person name="Moller H."/>
            <person name="Coetzee B."/>
            <person name="Rose L.J."/>
            <person name="Van Niekerk J.M."/>
        </authorList>
    </citation>
    <scope>NUCLEOTIDE SEQUENCE</scope>
    <source>
        <strain evidence="9">STE-U-9442</strain>
    </source>
</reference>
<comment type="caution">
    <text evidence="9">The sequence shown here is derived from an EMBL/GenBank/DDBJ whole genome shotgun (WGS) entry which is preliminary data.</text>
</comment>
<dbReference type="GO" id="GO:0003676">
    <property type="term" value="F:nucleic acid binding"/>
    <property type="evidence" value="ECO:0007669"/>
    <property type="project" value="InterPro"/>
</dbReference>
<organism evidence="9 10">
    <name type="scientific">Phytophthora citrophthora</name>
    <dbReference type="NCBI Taxonomy" id="4793"/>
    <lineage>
        <taxon>Eukaryota</taxon>
        <taxon>Sar</taxon>
        <taxon>Stramenopiles</taxon>
        <taxon>Oomycota</taxon>
        <taxon>Peronosporomycetes</taxon>
        <taxon>Peronosporales</taxon>
        <taxon>Peronosporaceae</taxon>
        <taxon>Phytophthora</taxon>
    </lineage>
</organism>
<gene>
    <name evidence="9" type="ORF">P3T76_005756</name>
</gene>
<keyword evidence="10" id="KW-1185">Reference proteome</keyword>
<keyword evidence="7" id="KW-0378">Hydrolase</keyword>
<dbReference type="EMBL" id="JASMQC010000008">
    <property type="protein sequence ID" value="KAK1943119.1"/>
    <property type="molecule type" value="Genomic_DNA"/>
</dbReference>
<dbReference type="InterPro" id="IPR037056">
    <property type="entry name" value="RNase_H1_N_sf"/>
</dbReference>
<keyword evidence="5" id="KW-0479">Metal-binding</keyword>
<dbReference type="AlphaFoldDB" id="A0AAD9LQI0"/>
<proteinExistence type="inferred from homology"/>
<evidence type="ECO:0000256" key="6">
    <source>
        <dbReference type="ARBA" id="ARBA00022759"/>
    </source>
</evidence>
<evidence type="ECO:0000256" key="1">
    <source>
        <dbReference type="ARBA" id="ARBA00000077"/>
    </source>
</evidence>
<evidence type="ECO:0000313" key="9">
    <source>
        <dbReference type="EMBL" id="KAK1943119.1"/>
    </source>
</evidence>
<comment type="catalytic activity">
    <reaction evidence="1">
        <text>Endonucleolytic cleavage to 5'-phosphomonoester.</text>
        <dbReference type="EC" id="3.1.26.4"/>
    </reaction>
</comment>
<dbReference type="InterPro" id="IPR002156">
    <property type="entry name" value="RNaseH_domain"/>
</dbReference>
<evidence type="ECO:0000256" key="5">
    <source>
        <dbReference type="ARBA" id="ARBA00022723"/>
    </source>
</evidence>
<evidence type="ECO:0000256" key="7">
    <source>
        <dbReference type="ARBA" id="ARBA00022801"/>
    </source>
</evidence>
<dbReference type="EC" id="3.1.26.4" evidence="3"/>
<dbReference type="Pfam" id="PF01693">
    <property type="entry name" value="Cauli_VI"/>
    <property type="match status" value="1"/>
</dbReference>
<evidence type="ECO:0000259" key="8">
    <source>
        <dbReference type="PROSITE" id="PS50879"/>
    </source>
</evidence>
<dbReference type="PROSITE" id="PS50879">
    <property type="entry name" value="RNASE_H_1"/>
    <property type="match status" value="1"/>
</dbReference>
<dbReference type="InterPro" id="IPR009027">
    <property type="entry name" value="Ribosomal_bL9/RNase_H1_N"/>
</dbReference>
<dbReference type="InterPro" id="IPR050092">
    <property type="entry name" value="RNase_H"/>
</dbReference>
<dbReference type="Pfam" id="PF00075">
    <property type="entry name" value="RNase_H"/>
    <property type="match status" value="1"/>
</dbReference>
<evidence type="ECO:0000256" key="4">
    <source>
        <dbReference type="ARBA" id="ARBA00022722"/>
    </source>
</evidence>
<dbReference type="Gene3D" id="3.30.420.10">
    <property type="entry name" value="Ribonuclease H-like superfamily/Ribonuclease H"/>
    <property type="match status" value="1"/>
</dbReference>
<dbReference type="SUPFAM" id="SSF55658">
    <property type="entry name" value="L9 N-domain-like"/>
    <property type="match status" value="1"/>
</dbReference>
<dbReference type="InterPro" id="IPR012337">
    <property type="entry name" value="RNaseH-like_sf"/>
</dbReference>
<feature type="domain" description="RNase H type-1" evidence="8">
    <location>
        <begin position="83"/>
        <end position="238"/>
    </location>
</feature>
<sequence>MSSSEEYDPWYYAVANGHTLGIFTDLDDALESTLNYSYSNWKKFSDFDDAEEFLRENGVIVSRGGVTHFGETTWPAYDVMESNVNAFVAFCDGSALRNGRRDATAAYAALFPHNTEWNEVRVMTDNHVTSNRAEYSAALAVMERAAEEDPYGNRPVIIFTDSELLINTMYTYIHKWQSNGWITSAGGPVQNRDLIEAILDTADGRTMMYRHVKAHTGRQEWEYEWNDKADRSARNAARNWDQRYRY</sequence>
<dbReference type="PANTHER" id="PTHR10642:SF26">
    <property type="entry name" value="RIBONUCLEASE H1"/>
    <property type="match status" value="1"/>
</dbReference>
<comment type="similarity">
    <text evidence="2">Belongs to the RNase H family.</text>
</comment>
<evidence type="ECO:0000313" key="10">
    <source>
        <dbReference type="Proteomes" id="UP001259832"/>
    </source>
</evidence>